<organism evidence="2 3">
    <name type="scientific">Aquimarina algiphila</name>
    <dbReference type="NCBI Taxonomy" id="2047982"/>
    <lineage>
        <taxon>Bacteria</taxon>
        <taxon>Pseudomonadati</taxon>
        <taxon>Bacteroidota</taxon>
        <taxon>Flavobacteriia</taxon>
        <taxon>Flavobacteriales</taxon>
        <taxon>Flavobacteriaceae</taxon>
        <taxon>Aquimarina</taxon>
    </lineage>
</organism>
<dbReference type="PRINTS" id="PR00412">
    <property type="entry name" value="EPOXHYDRLASE"/>
</dbReference>
<gene>
    <name evidence="2" type="ORF">FOF46_16980</name>
</gene>
<protein>
    <submittedName>
        <fullName evidence="2">Alpha/beta fold hydrolase</fullName>
    </submittedName>
</protein>
<feature type="domain" description="AB hydrolase-1" evidence="1">
    <location>
        <begin position="41"/>
        <end position="276"/>
    </location>
</feature>
<dbReference type="AlphaFoldDB" id="A0A554VHR1"/>
<dbReference type="PANTHER" id="PTHR43798:SF24">
    <property type="entry name" value="CIS-3-ALKYL-4-ALKYLOXETAN-2-ONE DECARBOXYLASE"/>
    <property type="match status" value="1"/>
</dbReference>
<dbReference type="Gene3D" id="3.40.50.1820">
    <property type="entry name" value="alpha/beta hydrolase"/>
    <property type="match status" value="1"/>
</dbReference>
<evidence type="ECO:0000313" key="2">
    <source>
        <dbReference type="EMBL" id="TSE07111.1"/>
    </source>
</evidence>
<dbReference type="OrthoDB" id="9773293at2"/>
<keyword evidence="3" id="KW-1185">Reference proteome</keyword>
<proteinExistence type="predicted"/>
<dbReference type="SUPFAM" id="SSF53474">
    <property type="entry name" value="alpha/beta-Hydrolases"/>
    <property type="match status" value="1"/>
</dbReference>
<dbReference type="Pfam" id="PF00561">
    <property type="entry name" value="Abhydrolase_1"/>
    <property type="match status" value="1"/>
</dbReference>
<evidence type="ECO:0000313" key="3">
    <source>
        <dbReference type="Proteomes" id="UP000318833"/>
    </source>
</evidence>
<dbReference type="GO" id="GO:0016020">
    <property type="term" value="C:membrane"/>
    <property type="evidence" value="ECO:0007669"/>
    <property type="project" value="TreeGrafter"/>
</dbReference>
<dbReference type="InterPro" id="IPR050266">
    <property type="entry name" value="AB_hydrolase_sf"/>
</dbReference>
<dbReference type="InterPro" id="IPR000073">
    <property type="entry name" value="AB_hydrolase_1"/>
</dbReference>
<reference evidence="2 3" key="1">
    <citation type="submission" date="2019-07" db="EMBL/GenBank/DDBJ databases">
        <title>The draft genome sequence of Aquimarina algiphila M91.</title>
        <authorList>
            <person name="Meng X."/>
        </authorList>
    </citation>
    <scope>NUCLEOTIDE SEQUENCE [LARGE SCALE GENOMIC DNA]</scope>
    <source>
        <strain evidence="2 3">M91</strain>
    </source>
</reference>
<dbReference type="PANTHER" id="PTHR43798">
    <property type="entry name" value="MONOACYLGLYCEROL LIPASE"/>
    <property type="match status" value="1"/>
</dbReference>
<dbReference type="Proteomes" id="UP000318833">
    <property type="component" value="Unassembled WGS sequence"/>
</dbReference>
<accession>A0A554VHR1</accession>
<dbReference type="EMBL" id="VLNR01000037">
    <property type="protein sequence ID" value="TSE07111.1"/>
    <property type="molecule type" value="Genomic_DNA"/>
</dbReference>
<sequence length="296" mass="34257">MQIVQPDFSRFESIEDFPYKENFIRFDNLQMHYIDEGQGETILALHGEPTWSYLYRKFIPILKNYRFIAPDLIGFGKSDKIVGYKNYSFDLHFKSLENLIQKLDLNDITLVVQDWGGILGLSLLAEYPEKFKRVVILNTFLPVGKKMSFFFKIWRAYAKYHPSLSIPSILKHGSYQKLSQEVLQAYNAPFPNKKHKGGAVAFPLLVPANVNDPAVKPIQKARDVLSKWQKPALVLFSDKDKILGGLEKFFYRLIPSSAEQQKIIIKNAGHFLQEEKGEEIAQYIDQFMKDELKIIT</sequence>
<evidence type="ECO:0000259" key="1">
    <source>
        <dbReference type="Pfam" id="PF00561"/>
    </source>
</evidence>
<name>A0A554VHR1_9FLAO</name>
<dbReference type="RefSeq" id="WP_109435496.1">
    <property type="nucleotide sequence ID" value="NZ_CANLFO010000019.1"/>
</dbReference>
<dbReference type="GO" id="GO:0016787">
    <property type="term" value="F:hydrolase activity"/>
    <property type="evidence" value="ECO:0007669"/>
    <property type="project" value="UniProtKB-KW"/>
</dbReference>
<dbReference type="InterPro" id="IPR000639">
    <property type="entry name" value="Epox_hydrolase-like"/>
</dbReference>
<keyword evidence="2" id="KW-0378">Hydrolase</keyword>
<dbReference type="NCBIfam" id="NF002043">
    <property type="entry name" value="PRK00870.1"/>
    <property type="match status" value="1"/>
</dbReference>
<dbReference type="InterPro" id="IPR029058">
    <property type="entry name" value="AB_hydrolase_fold"/>
</dbReference>
<dbReference type="PRINTS" id="PR00111">
    <property type="entry name" value="ABHYDROLASE"/>
</dbReference>
<comment type="caution">
    <text evidence="2">The sequence shown here is derived from an EMBL/GenBank/DDBJ whole genome shotgun (WGS) entry which is preliminary data.</text>
</comment>